<sequence>MANKSIRVRYAPSPTGHLHIGNARTALFNYLFARHNKGKFIIRIEDTDTKRNVEDGEKSQLDNLKWLGMDWDEGPDKGGDFGPYRQSERTEIYKPLIQQLLDEGKAYESYKTEDELQADREAQKARKEMPHYEYEYAGMSDEEREQKIAAAKAAGLKPVIRFHVLEDKTYEWDDIVKGHVSFKANTIGGDFVIAKADGMPTYNFAVVVDDHLMKISHVFRGDDHVANTPKQLMIYEAFGWEAPKFGHMSLIISKDTGKKLSKRDESVIQFIEQYRDLGYLPAALLNFIILLGWSPVGEEEIFSLKEFVKMYDETRLSKSAATFDTKKLDWINNQYVKSSDEDEVVDLALRQLIQAGNLPKNPDTKTIEWARQLINLYKQQMSYMAQINDMASVFFNEPDQVSGETLEEISNETAPVVLKEFSERVQNLEIFDKVEILKTIKDIQKATGIKGRQLWMPIRIAVTHEMHGPELPESIELVGRETTLKHVQQTLDQIK</sequence>
<dbReference type="PANTHER" id="PTHR43311:SF2">
    <property type="entry name" value="GLUTAMATE--TRNA LIGASE, MITOCHONDRIAL-RELATED"/>
    <property type="match status" value="1"/>
</dbReference>
<dbReference type="GO" id="GO:0004818">
    <property type="term" value="F:glutamate-tRNA ligase activity"/>
    <property type="evidence" value="ECO:0007669"/>
    <property type="project" value="UniProtKB-UniRule"/>
</dbReference>
<dbReference type="NCBIfam" id="TIGR00464">
    <property type="entry name" value="gltX_bact"/>
    <property type="match status" value="1"/>
</dbReference>
<comment type="subcellular location">
    <subcellularLocation>
        <location evidence="1 11">Cytoplasm</location>
    </subcellularLocation>
</comment>
<comment type="function">
    <text evidence="11">Catalyzes the attachment of glutamate to tRNA(Glu) in a two-step reaction: glutamate is first activated by ATP to form Glu-AMP and then transferred to the acceptor end of tRNA(Glu).</text>
</comment>
<dbReference type="InterPro" id="IPR008925">
    <property type="entry name" value="aa_tRNA-synth_I_cd-bd_sf"/>
</dbReference>
<dbReference type="OrthoDB" id="9807503at2"/>
<dbReference type="InterPro" id="IPR020058">
    <property type="entry name" value="Glu/Gln-tRNA-synth_Ib_cat-dom"/>
</dbReference>
<evidence type="ECO:0000256" key="2">
    <source>
        <dbReference type="ARBA" id="ARBA00007894"/>
    </source>
</evidence>
<dbReference type="AlphaFoldDB" id="A0A4R5NNC0"/>
<dbReference type="Gene3D" id="1.10.10.350">
    <property type="match status" value="1"/>
</dbReference>
<comment type="similarity">
    <text evidence="2 11">Belongs to the class-I aminoacyl-tRNA synthetase family. Glutamate--tRNA ligase type 1 subfamily.</text>
</comment>
<evidence type="ECO:0000256" key="7">
    <source>
        <dbReference type="ARBA" id="ARBA00022840"/>
    </source>
</evidence>
<comment type="caution">
    <text evidence="14">The sequence shown here is derived from an EMBL/GenBank/DDBJ whole genome shotgun (WGS) entry which is preliminary data.</text>
</comment>
<gene>
    <name evidence="11" type="primary">gltX</name>
    <name evidence="14" type="ORF">C5L31_000217</name>
</gene>
<keyword evidence="6 11" id="KW-0547">Nucleotide-binding</keyword>
<keyword evidence="8 11" id="KW-0648">Protein biosynthesis</keyword>
<dbReference type="GO" id="GO:0006424">
    <property type="term" value="P:glutamyl-tRNA aminoacylation"/>
    <property type="evidence" value="ECO:0007669"/>
    <property type="project" value="UniProtKB-UniRule"/>
</dbReference>
<evidence type="ECO:0000256" key="3">
    <source>
        <dbReference type="ARBA" id="ARBA00011245"/>
    </source>
</evidence>
<evidence type="ECO:0000256" key="4">
    <source>
        <dbReference type="ARBA" id="ARBA00022490"/>
    </source>
</evidence>
<reference evidence="14 15" key="1">
    <citation type="journal article" date="2019" name="Appl. Microbiol. Biotechnol.">
        <title>Uncovering carbohydrate metabolism through a genotype-phenotype association study of 56 lactic acid bacteria genomes.</title>
        <authorList>
            <person name="Buron-Moles G."/>
            <person name="Chailyan A."/>
            <person name="Dolejs I."/>
            <person name="Forster J."/>
            <person name="Miks M.H."/>
        </authorList>
    </citation>
    <scope>NUCLEOTIDE SEQUENCE [LARGE SCALE GENOMIC DNA]</scope>
    <source>
        <strain evidence="14 15">ATCC 49373</strain>
    </source>
</reference>
<dbReference type="PANTHER" id="PTHR43311">
    <property type="entry name" value="GLUTAMATE--TRNA LIGASE"/>
    <property type="match status" value="1"/>
</dbReference>
<feature type="binding site" evidence="11">
    <location>
        <position position="262"/>
    </location>
    <ligand>
        <name>ATP</name>
        <dbReference type="ChEBI" id="CHEBI:30616"/>
    </ligand>
</feature>
<keyword evidence="4 11" id="KW-0963">Cytoplasm</keyword>
<keyword evidence="9 11" id="KW-0030">Aminoacyl-tRNA synthetase</keyword>
<keyword evidence="7 11" id="KW-0067">ATP-binding</keyword>
<dbReference type="GO" id="GO:0000049">
    <property type="term" value="F:tRNA binding"/>
    <property type="evidence" value="ECO:0007669"/>
    <property type="project" value="InterPro"/>
</dbReference>
<evidence type="ECO:0000256" key="5">
    <source>
        <dbReference type="ARBA" id="ARBA00022598"/>
    </source>
</evidence>
<comment type="caution">
    <text evidence="11">Lacks conserved residue(s) required for the propagation of feature annotation.</text>
</comment>
<evidence type="ECO:0000313" key="14">
    <source>
        <dbReference type="EMBL" id="TDG77823.1"/>
    </source>
</evidence>
<dbReference type="InterPro" id="IPR020751">
    <property type="entry name" value="aa-tRNA-synth_I_codon-bd_sub2"/>
</dbReference>
<dbReference type="Gene3D" id="3.40.50.620">
    <property type="entry name" value="HUPs"/>
    <property type="match status" value="1"/>
</dbReference>
<dbReference type="EMBL" id="PUFO01000047">
    <property type="protein sequence ID" value="TDG77823.1"/>
    <property type="molecule type" value="Genomic_DNA"/>
</dbReference>
<keyword evidence="5 11" id="KW-0436">Ligase</keyword>
<dbReference type="InterPro" id="IPR014729">
    <property type="entry name" value="Rossmann-like_a/b/a_fold"/>
</dbReference>
<dbReference type="RefSeq" id="WP_010620513.1">
    <property type="nucleotide sequence ID" value="NZ_PUFO01000047.1"/>
</dbReference>
<feature type="domain" description="Glutamyl/glutaminyl-tRNA synthetase class Ib catalytic" evidence="12">
    <location>
        <begin position="6"/>
        <end position="330"/>
    </location>
</feature>
<evidence type="ECO:0000256" key="1">
    <source>
        <dbReference type="ARBA" id="ARBA00004496"/>
    </source>
</evidence>
<dbReference type="HAMAP" id="MF_00022">
    <property type="entry name" value="Glu_tRNA_synth_type1"/>
    <property type="match status" value="1"/>
</dbReference>
<evidence type="ECO:0000259" key="12">
    <source>
        <dbReference type="Pfam" id="PF00749"/>
    </source>
</evidence>
<feature type="domain" description="Aminoacyl-tRNA synthetase class I anticodon-binding" evidence="13">
    <location>
        <begin position="358"/>
        <end position="489"/>
    </location>
</feature>
<dbReference type="InterPro" id="IPR033910">
    <property type="entry name" value="GluRS_core"/>
</dbReference>
<evidence type="ECO:0000256" key="10">
    <source>
        <dbReference type="ARBA" id="ARBA00048351"/>
    </source>
</evidence>
<feature type="short sequence motif" description="'HIGH' region" evidence="11">
    <location>
        <begin position="12"/>
        <end position="22"/>
    </location>
</feature>
<evidence type="ECO:0000259" key="13">
    <source>
        <dbReference type="Pfam" id="PF19269"/>
    </source>
</evidence>
<feature type="short sequence motif" description="'KMSKS' region" evidence="11">
    <location>
        <begin position="259"/>
        <end position="263"/>
    </location>
</feature>
<dbReference type="CDD" id="cd00808">
    <property type="entry name" value="GluRS_core"/>
    <property type="match status" value="1"/>
</dbReference>
<dbReference type="Proteomes" id="UP000294854">
    <property type="component" value="Unassembled WGS sequence"/>
</dbReference>
<comment type="catalytic activity">
    <reaction evidence="10 11">
        <text>tRNA(Glu) + L-glutamate + ATP = L-glutamyl-tRNA(Glu) + AMP + diphosphate</text>
        <dbReference type="Rhea" id="RHEA:23540"/>
        <dbReference type="Rhea" id="RHEA-COMP:9663"/>
        <dbReference type="Rhea" id="RHEA-COMP:9680"/>
        <dbReference type="ChEBI" id="CHEBI:29985"/>
        <dbReference type="ChEBI" id="CHEBI:30616"/>
        <dbReference type="ChEBI" id="CHEBI:33019"/>
        <dbReference type="ChEBI" id="CHEBI:78442"/>
        <dbReference type="ChEBI" id="CHEBI:78520"/>
        <dbReference type="ChEBI" id="CHEBI:456215"/>
        <dbReference type="EC" id="6.1.1.17"/>
    </reaction>
</comment>
<dbReference type="PROSITE" id="PS00178">
    <property type="entry name" value="AA_TRNA_LIGASE_I"/>
    <property type="match status" value="1"/>
</dbReference>
<dbReference type="FunFam" id="1.10.10.350:FF:000002">
    <property type="entry name" value="Glutamate--tRNA ligase"/>
    <property type="match status" value="1"/>
</dbReference>
<organism evidence="14 15">
    <name type="scientific">Secundilactobacillus malefermentans</name>
    <dbReference type="NCBI Taxonomy" id="176292"/>
    <lineage>
        <taxon>Bacteria</taxon>
        <taxon>Bacillati</taxon>
        <taxon>Bacillota</taxon>
        <taxon>Bacilli</taxon>
        <taxon>Lactobacillales</taxon>
        <taxon>Lactobacillaceae</taxon>
        <taxon>Secundilactobacillus</taxon>
    </lineage>
</organism>
<evidence type="ECO:0000256" key="11">
    <source>
        <dbReference type="HAMAP-Rule" id="MF_00022"/>
    </source>
</evidence>
<dbReference type="Pfam" id="PF19269">
    <property type="entry name" value="Anticodon_2"/>
    <property type="match status" value="1"/>
</dbReference>
<keyword evidence="15" id="KW-1185">Reference proteome</keyword>
<evidence type="ECO:0000256" key="8">
    <source>
        <dbReference type="ARBA" id="ARBA00022917"/>
    </source>
</evidence>
<protein>
    <recommendedName>
        <fullName evidence="11">Glutamate--tRNA ligase</fullName>
        <ecNumber evidence="11">6.1.1.17</ecNumber>
    </recommendedName>
    <alternativeName>
        <fullName evidence="11">Glutamyl-tRNA synthetase</fullName>
        <shortName evidence="11">GluRS</shortName>
    </alternativeName>
</protein>
<dbReference type="GO" id="GO:0005829">
    <property type="term" value="C:cytosol"/>
    <property type="evidence" value="ECO:0007669"/>
    <property type="project" value="TreeGrafter"/>
</dbReference>
<dbReference type="GO" id="GO:0008270">
    <property type="term" value="F:zinc ion binding"/>
    <property type="evidence" value="ECO:0007669"/>
    <property type="project" value="InterPro"/>
</dbReference>
<dbReference type="Pfam" id="PF00749">
    <property type="entry name" value="tRNA-synt_1c"/>
    <property type="match status" value="1"/>
</dbReference>
<dbReference type="GO" id="GO:0005524">
    <property type="term" value="F:ATP binding"/>
    <property type="evidence" value="ECO:0007669"/>
    <property type="project" value="UniProtKB-UniRule"/>
</dbReference>
<evidence type="ECO:0000313" key="15">
    <source>
        <dbReference type="Proteomes" id="UP000294854"/>
    </source>
</evidence>
<dbReference type="SUPFAM" id="SSF48163">
    <property type="entry name" value="An anticodon-binding domain of class I aminoacyl-tRNA synthetases"/>
    <property type="match status" value="1"/>
</dbReference>
<dbReference type="EC" id="6.1.1.17" evidence="11"/>
<dbReference type="PRINTS" id="PR00987">
    <property type="entry name" value="TRNASYNTHGLU"/>
</dbReference>
<dbReference type="SUPFAM" id="SSF52374">
    <property type="entry name" value="Nucleotidylyl transferase"/>
    <property type="match status" value="1"/>
</dbReference>
<comment type="subunit">
    <text evidence="3 11">Monomer.</text>
</comment>
<dbReference type="FunFam" id="3.40.50.620:FF:000007">
    <property type="entry name" value="Glutamate--tRNA ligase"/>
    <property type="match status" value="1"/>
</dbReference>
<dbReference type="InterPro" id="IPR000924">
    <property type="entry name" value="Glu/Gln-tRNA-synth"/>
</dbReference>
<dbReference type="InterPro" id="IPR049940">
    <property type="entry name" value="GluQ/Sye"/>
</dbReference>
<dbReference type="InterPro" id="IPR001412">
    <property type="entry name" value="aa-tRNA-synth_I_CS"/>
</dbReference>
<accession>A0A4R5NNC0</accession>
<evidence type="ECO:0000256" key="9">
    <source>
        <dbReference type="ARBA" id="ARBA00023146"/>
    </source>
</evidence>
<proteinExistence type="inferred from homology"/>
<name>A0A4R5NNC0_9LACO</name>
<evidence type="ECO:0000256" key="6">
    <source>
        <dbReference type="ARBA" id="ARBA00022741"/>
    </source>
</evidence>
<dbReference type="STRING" id="1122149.FD44_GL000723"/>
<dbReference type="InterPro" id="IPR045462">
    <property type="entry name" value="aa-tRNA-synth_I_cd-bd"/>
</dbReference>
<dbReference type="InterPro" id="IPR004527">
    <property type="entry name" value="Glu-tRNA-ligase_bac/mito"/>
</dbReference>